<dbReference type="AlphaFoldDB" id="H6KZ34"/>
<dbReference type="HOGENOM" id="CLU_212803_0_0_10"/>
<evidence type="ECO:0000313" key="3">
    <source>
        <dbReference type="Proteomes" id="UP000007519"/>
    </source>
</evidence>
<feature type="compositionally biased region" description="Low complexity" evidence="1">
    <location>
        <begin position="1"/>
        <end position="17"/>
    </location>
</feature>
<evidence type="ECO:0000256" key="1">
    <source>
        <dbReference type="SAM" id="MobiDB-lite"/>
    </source>
</evidence>
<gene>
    <name evidence="2" type="ordered locus">SGRA_0579</name>
</gene>
<dbReference type="KEGG" id="sgn:SGRA_0579"/>
<organism evidence="2 3">
    <name type="scientific">Saprospira grandis (strain Lewin)</name>
    <dbReference type="NCBI Taxonomy" id="984262"/>
    <lineage>
        <taxon>Bacteria</taxon>
        <taxon>Pseudomonadati</taxon>
        <taxon>Bacteroidota</taxon>
        <taxon>Saprospiria</taxon>
        <taxon>Saprospirales</taxon>
        <taxon>Saprospiraceae</taxon>
        <taxon>Saprospira</taxon>
    </lineage>
</organism>
<keyword evidence="3" id="KW-1185">Reference proteome</keyword>
<sequence length="47" mass="5286">MWRGAAKPQTQPPKAAQGRADLRAPKRSACRRQEAPKKEKTANNKKE</sequence>
<evidence type="ECO:0000313" key="2">
    <source>
        <dbReference type="EMBL" id="AFC23318.1"/>
    </source>
</evidence>
<feature type="compositionally biased region" description="Basic and acidic residues" evidence="1">
    <location>
        <begin position="31"/>
        <end position="47"/>
    </location>
</feature>
<dbReference type="EMBL" id="CP002831">
    <property type="protein sequence ID" value="AFC23318.1"/>
    <property type="molecule type" value="Genomic_DNA"/>
</dbReference>
<reference evidence="2 3" key="1">
    <citation type="journal article" date="2012" name="Stand. Genomic Sci.">
        <title>Complete genome sequencing and analysis of Saprospira grandis str. Lewin, a predatory marine bacterium.</title>
        <authorList>
            <person name="Saw J.H."/>
            <person name="Yuryev A."/>
            <person name="Kanbe M."/>
            <person name="Hou S."/>
            <person name="Young A.G."/>
            <person name="Aizawa S."/>
            <person name="Alam M."/>
        </authorList>
    </citation>
    <scope>NUCLEOTIDE SEQUENCE [LARGE SCALE GENOMIC DNA]</scope>
    <source>
        <strain evidence="2 3">Lewin</strain>
    </source>
</reference>
<proteinExistence type="predicted"/>
<feature type="region of interest" description="Disordered" evidence="1">
    <location>
        <begin position="1"/>
        <end position="47"/>
    </location>
</feature>
<dbReference type="STRING" id="984262.SGRA_0579"/>
<accession>H6KZ34</accession>
<name>H6KZ34_SAPGL</name>
<protein>
    <submittedName>
        <fullName evidence="2">Uncharacterized protein</fullName>
    </submittedName>
</protein>
<dbReference type="Proteomes" id="UP000007519">
    <property type="component" value="Chromosome"/>
</dbReference>